<dbReference type="EMBL" id="JBJKTR010000008">
    <property type="protein sequence ID" value="KAL3362028.1"/>
    <property type="molecule type" value="Genomic_DNA"/>
</dbReference>
<feature type="non-terminal residue" evidence="2">
    <location>
        <position position="1"/>
    </location>
</feature>
<keyword evidence="3" id="KW-1185">Reference proteome</keyword>
<comment type="caution">
    <text evidence="2">The sequence shown here is derived from an EMBL/GenBank/DDBJ whole genome shotgun (WGS) entry which is preliminary data.</text>
</comment>
<feature type="compositionally biased region" description="Polar residues" evidence="1">
    <location>
        <begin position="19"/>
        <end position="29"/>
    </location>
</feature>
<feature type="compositionally biased region" description="Polar residues" evidence="1">
    <location>
        <begin position="47"/>
        <end position="68"/>
    </location>
</feature>
<accession>A0ABD2U2Y4</accession>
<evidence type="ECO:0000256" key="1">
    <source>
        <dbReference type="SAM" id="MobiDB-lite"/>
    </source>
</evidence>
<sequence length="109" mass="12397">NFQPNTTFQSAIQYTKYNNYQPTQPTLNSKKPDPTPVHLLRDRNQEIPETNDPTTLKPIQSSCESRPSAQKINSKRAFLSLALLIVRMKKVGESLGVKILHLHRHCSSN</sequence>
<name>A0ABD2U2Y4_9SOLN</name>
<gene>
    <name evidence="2" type="ORF">AABB24_014733</name>
</gene>
<protein>
    <submittedName>
        <fullName evidence="2">Uncharacterized protein</fullName>
    </submittedName>
</protein>
<dbReference type="AlphaFoldDB" id="A0ABD2U2Y4"/>
<evidence type="ECO:0000313" key="3">
    <source>
        <dbReference type="Proteomes" id="UP001627284"/>
    </source>
</evidence>
<feature type="region of interest" description="Disordered" evidence="1">
    <location>
        <begin position="43"/>
        <end position="68"/>
    </location>
</feature>
<reference evidence="2 3" key="1">
    <citation type="submission" date="2024-05" db="EMBL/GenBank/DDBJ databases">
        <title>De novo assembly of an allotetraploid wild potato.</title>
        <authorList>
            <person name="Hosaka A.J."/>
        </authorList>
    </citation>
    <scope>NUCLEOTIDE SEQUENCE [LARGE SCALE GENOMIC DNA]</scope>
    <source>
        <tissue evidence="2">Young leaves</tissue>
    </source>
</reference>
<feature type="region of interest" description="Disordered" evidence="1">
    <location>
        <begin position="19"/>
        <end position="38"/>
    </location>
</feature>
<organism evidence="2 3">
    <name type="scientific">Solanum stoloniferum</name>
    <dbReference type="NCBI Taxonomy" id="62892"/>
    <lineage>
        <taxon>Eukaryota</taxon>
        <taxon>Viridiplantae</taxon>
        <taxon>Streptophyta</taxon>
        <taxon>Embryophyta</taxon>
        <taxon>Tracheophyta</taxon>
        <taxon>Spermatophyta</taxon>
        <taxon>Magnoliopsida</taxon>
        <taxon>eudicotyledons</taxon>
        <taxon>Gunneridae</taxon>
        <taxon>Pentapetalae</taxon>
        <taxon>asterids</taxon>
        <taxon>lamiids</taxon>
        <taxon>Solanales</taxon>
        <taxon>Solanaceae</taxon>
        <taxon>Solanoideae</taxon>
        <taxon>Solaneae</taxon>
        <taxon>Solanum</taxon>
    </lineage>
</organism>
<proteinExistence type="predicted"/>
<evidence type="ECO:0000313" key="2">
    <source>
        <dbReference type="EMBL" id="KAL3362028.1"/>
    </source>
</evidence>
<dbReference type="Proteomes" id="UP001627284">
    <property type="component" value="Unassembled WGS sequence"/>
</dbReference>